<dbReference type="Gene3D" id="1.10.10.10">
    <property type="entry name" value="Winged helix-like DNA-binding domain superfamily/Winged helix DNA-binding domain"/>
    <property type="match status" value="1"/>
</dbReference>
<proteinExistence type="predicted"/>
<keyword evidence="7" id="KW-1185">Reference proteome</keyword>
<evidence type="ECO:0000256" key="1">
    <source>
        <dbReference type="ARBA" id="ARBA00023015"/>
    </source>
</evidence>
<dbReference type="InterPro" id="IPR036388">
    <property type="entry name" value="WH-like_DNA-bd_sf"/>
</dbReference>
<dbReference type="RefSeq" id="WP_241605856.1">
    <property type="nucleotide sequence ID" value="NZ_JAKVIN010000016.1"/>
</dbReference>
<dbReference type="InterPro" id="IPR029016">
    <property type="entry name" value="GAF-like_dom_sf"/>
</dbReference>
<dbReference type="Gene3D" id="3.30.450.40">
    <property type="match status" value="1"/>
</dbReference>
<dbReference type="InterPro" id="IPR036390">
    <property type="entry name" value="WH_DNA-bd_sf"/>
</dbReference>
<keyword evidence="3" id="KW-0804">Transcription</keyword>
<evidence type="ECO:0000313" key="6">
    <source>
        <dbReference type="EMBL" id="MCJ8152072.1"/>
    </source>
</evidence>
<feature type="domain" description="HTH iclR-type" evidence="4">
    <location>
        <begin position="7"/>
        <end position="70"/>
    </location>
</feature>
<keyword evidence="1" id="KW-0805">Transcription regulation</keyword>
<dbReference type="InterPro" id="IPR005471">
    <property type="entry name" value="Tscrpt_reg_IclR_N"/>
</dbReference>
<dbReference type="SMART" id="SM00346">
    <property type="entry name" value="HTH_ICLR"/>
    <property type="match status" value="1"/>
</dbReference>
<dbReference type="InterPro" id="IPR050707">
    <property type="entry name" value="HTH_MetabolicPath_Reg"/>
</dbReference>
<dbReference type="Proteomes" id="UP001201844">
    <property type="component" value="Unassembled WGS sequence"/>
</dbReference>
<organism evidence="6 7">
    <name type="scientific">Shinella sedimenti</name>
    <dbReference type="NCBI Taxonomy" id="2919913"/>
    <lineage>
        <taxon>Bacteria</taxon>
        <taxon>Pseudomonadati</taxon>
        <taxon>Pseudomonadota</taxon>
        <taxon>Alphaproteobacteria</taxon>
        <taxon>Hyphomicrobiales</taxon>
        <taxon>Rhizobiaceae</taxon>
        <taxon>Shinella</taxon>
    </lineage>
</organism>
<keyword evidence="2" id="KW-0238">DNA-binding</keyword>
<evidence type="ECO:0000256" key="2">
    <source>
        <dbReference type="ARBA" id="ARBA00023125"/>
    </source>
</evidence>
<name>A0ABT0CTX8_9HYPH</name>
<dbReference type="PANTHER" id="PTHR30136">
    <property type="entry name" value="HELIX-TURN-HELIX TRANSCRIPTIONAL REGULATOR, ICLR FAMILY"/>
    <property type="match status" value="1"/>
</dbReference>
<feature type="domain" description="IclR-ED" evidence="5">
    <location>
        <begin position="71"/>
        <end position="255"/>
    </location>
</feature>
<dbReference type="PROSITE" id="PS51078">
    <property type="entry name" value="ICLR_ED"/>
    <property type="match status" value="1"/>
</dbReference>
<sequence length="279" mass="30658">MEEASGAQSVERAMHLLALVAERHHSGATLGELVRASGLKQPTVRRLLVALIRSGIASQDDETKRYHLGITAHLYGTIASDRFAAHTMADESVRRLAEQSEDTAFFCLRQGLHTLCMRREEGLHPIRSHVLNTGQRHPLGVAAHGIAILASLEDREIDAVIAAHSEYYESHYPMLTEPVLRQAIAETRRRGCAINRGIFHTGAWAIAVAVRDHTGRVLGALSIGATEGRLAESRQPEIITMLKSETRKLESRFAAVSMKFSSDSLYASVRPSLAKSEKP</sequence>
<dbReference type="PANTHER" id="PTHR30136:SF39">
    <property type="entry name" value="TRANSCRIPTIONAL REGULATORY PROTEIN"/>
    <property type="match status" value="1"/>
</dbReference>
<dbReference type="InterPro" id="IPR014757">
    <property type="entry name" value="Tscrpt_reg_IclR_C"/>
</dbReference>
<evidence type="ECO:0000313" key="7">
    <source>
        <dbReference type="Proteomes" id="UP001201844"/>
    </source>
</evidence>
<dbReference type="Pfam" id="PF09339">
    <property type="entry name" value="HTH_IclR"/>
    <property type="match status" value="1"/>
</dbReference>
<dbReference type="SUPFAM" id="SSF46785">
    <property type="entry name" value="Winged helix' DNA-binding domain"/>
    <property type="match status" value="1"/>
</dbReference>
<gene>
    <name evidence="6" type="ORF">MKI86_23375</name>
</gene>
<dbReference type="PROSITE" id="PS51077">
    <property type="entry name" value="HTH_ICLR"/>
    <property type="match status" value="1"/>
</dbReference>
<protein>
    <submittedName>
        <fullName evidence="6">IclR family transcriptional regulator</fullName>
    </submittedName>
</protein>
<dbReference type="SUPFAM" id="SSF55781">
    <property type="entry name" value="GAF domain-like"/>
    <property type="match status" value="1"/>
</dbReference>
<geneLocation type="plasmid" evidence="6">
    <name>unnamed</name>
</geneLocation>
<evidence type="ECO:0000256" key="3">
    <source>
        <dbReference type="ARBA" id="ARBA00023163"/>
    </source>
</evidence>
<evidence type="ECO:0000259" key="4">
    <source>
        <dbReference type="PROSITE" id="PS51077"/>
    </source>
</evidence>
<keyword evidence="6" id="KW-0614">Plasmid</keyword>
<evidence type="ECO:0000259" key="5">
    <source>
        <dbReference type="PROSITE" id="PS51078"/>
    </source>
</evidence>
<dbReference type="Pfam" id="PF01614">
    <property type="entry name" value="IclR_C"/>
    <property type="match status" value="1"/>
</dbReference>
<dbReference type="EMBL" id="JAKVIN010000016">
    <property type="protein sequence ID" value="MCJ8152072.1"/>
    <property type="molecule type" value="Genomic_DNA"/>
</dbReference>
<comment type="caution">
    <text evidence="6">The sequence shown here is derived from an EMBL/GenBank/DDBJ whole genome shotgun (WGS) entry which is preliminary data.</text>
</comment>
<reference evidence="6 7" key="1">
    <citation type="submission" date="2022-02" db="EMBL/GenBank/DDBJ databases">
        <title>Shinella B3.7 sp. nov., isolated from Sediment (Zhairuo Island).</title>
        <authorList>
            <person name="Chen G."/>
        </authorList>
    </citation>
    <scope>NUCLEOTIDE SEQUENCE [LARGE SCALE GENOMIC DNA]</scope>
    <source>
        <strain evidence="6 7">B3.7</strain>
        <plasmid evidence="6">unnamed</plasmid>
    </source>
</reference>
<accession>A0ABT0CTX8</accession>